<comment type="caution">
    <text evidence="2">The sequence shown here is derived from an EMBL/GenBank/DDBJ whole genome shotgun (WGS) entry which is preliminary data.</text>
</comment>
<accession>A0A8T1F1Q9</accession>
<dbReference type="Proteomes" id="UP000774804">
    <property type="component" value="Unassembled WGS sequence"/>
</dbReference>
<evidence type="ECO:0000313" key="3">
    <source>
        <dbReference type="Proteomes" id="UP000697107"/>
    </source>
</evidence>
<evidence type="ECO:0000313" key="2">
    <source>
        <dbReference type="EMBL" id="KAG2966347.1"/>
    </source>
</evidence>
<dbReference type="AlphaFoldDB" id="A0A8T1F1Q9"/>
<gene>
    <name evidence="1" type="ORF">PC115_g19804</name>
    <name evidence="2" type="ORF">PC118_g19238</name>
</gene>
<dbReference type="EMBL" id="RCML01001024">
    <property type="protein sequence ID" value="KAG2966347.1"/>
    <property type="molecule type" value="Genomic_DNA"/>
</dbReference>
<proteinExistence type="predicted"/>
<dbReference type="Proteomes" id="UP000697107">
    <property type="component" value="Unassembled WGS sequence"/>
</dbReference>
<dbReference type="VEuPathDB" id="FungiDB:PC110_g5436"/>
<reference evidence="2" key="1">
    <citation type="submission" date="2018-10" db="EMBL/GenBank/DDBJ databases">
        <title>Effector identification in a new, highly contiguous assembly of the strawberry crown rot pathogen Phytophthora cactorum.</title>
        <authorList>
            <person name="Armitage A.D."/>
            <person name="Nellist C.F."/>
            <person name="Bates H."/>
            <person name="Vickerstaff R.J."/>
            <person name="Harrison R.J."/>
        </authorList>
    </citation>
    <scope>NUCLEOTIDE SEQUENCE</scope>
    <source>
        <strain evidence="1">4032</strain>
        <strain evidence="2">P415</strain>
    </source>
</reference>
<name>A0A8T1F1Q9_9STRA</name>
<organism evidence="2 3">
    <name type="scientific">Phytophthora cactorum</name>
    <dbReference type="NCBI Taxonomy" id="29920"/>
    <lineage>
        <taxon>Eukaryota</taxon>
        <taxon>Sar</taxon>
        <taxon>Stramenopiles</taxon>
        <taxon>Oomycota</taxon>
        <taxon>Peronosporomycetes</taxon>
        <taxon>Peronosporales</taxon>
        <taxon>Peronosporaceae</taxon>
        <taxon>Phytophthora</taxon>
    </lineage>
</organism>
<dbReference type="EMBL" id="RCMI01001172">
    <property type="protein sequence ID" value="KAG2889234.1"/>
    <property type="molecule type" value="Genomic_DNA"/>
</dbReference>
<sequence>MDKCIETLLFLQQAAGHKYEFKSKRVGIRVGFDYYDEMNLLARIVTHHACDLVEEQYKSSTTIEYEIETSTLLSYATLDLKRYTRCLQPYMH</sequence>
<evidence type="ECO:0000313" key="1">
    <source>
        <dbReference type="EMBL" id="KAG2889234.1"/>
    </source>
</evidence>
<protein>
    <submittedName>
        <fullName evidence="2">Uncharacterized protein</fullName>
    </submittedName>
</protein>